<dbReference type="SUPFAM" id="SSF52794">
    <property type="entry name" value="PTS system IIB component-like"/>
    <property type="match status" value="1"/>
</dbReference>
<sequence>MKKITLLCAAGMSTSMLVKAMQKAAADENFECEIAAYPTSEAKDKAAGSDVILLGPQVRFQKNKIAEILPGIPVEAIDMRMYGRMDGAGVLKFAREKMNA</sequence>
<dbReference type="Pfam" id="PF02302">
    <property type="entry name" value="PTS_IIB"/>
    <property type="match status" value="1"/>
</dbReference>
<evidence type="ECO:0000256" key="1">
    <source>
        <dbReference type="ARBA" id="ARBA00022448"/>
    </source>
</evidence>
<evidence type="ECO:0000313" key="11">
    <source>
        <dbReference type="Proteomes" id="UP000182412"/>
    </source>
</evidence>
<feature type="domain" description="PTS EIIB type-3" evidence="9">
    <location>
        <begin position="1"/>
        <end position="100"/>
    </location>
</feature>
<reference evidence="10 11" key="1">
    <citation type="submission" date="2016-10" db="EMBL/GenBank/DDBJ databases">
        <authorList>
            <person name="de Groot N.N."/>
        </authorList>
    </citation>
    <scope>NUCLEOTIDE SEQUENCE [LARGE SCALE GENOMIC DNA]</scope>
    <source>
        <strain evidence="10 11">S137</strain>
    </source>
</reference>
<feature type="modified residue" description="Phosphocysteine; by EIIA" evidence="7">
    <location>
        <position position="8"/>
    </location>
</feature>
<dbReference type="PROSITE" id="PS51100">
    <property type="entry name" value="PTS_EIIB_TYPE_3"/>
    <property type="match status" value="1"/>
</dbReference>
<evidence type="ECO:0000256" key="5">
    <source>
        <dbReference type="ARBA" id="ARBA00022683"/>
    </source>
</evidence>
<feature type="chain" id="PRO_5038793520" evidence="8">
    <location>
        <begin position="21"/>
        <end position="100"/>
    </location>
</feature>
<evidence type="ECO:0000256" key="8">
    <source>
        <dbReference type="SAM" id="SignalP"/>
    </source>
</evidence>
<evidence type="ECO:0000256" key="4">
    <source>
        <dbReference type="ARBA" id="ARBA00022679"/>
    </source>
</evidence>
<evidence type="ECO:0000259" key="9">
    <source>
        <dbReference type="PROSITE" id="PS51100"/>
    </source>
</evidence>
<dbReference type="InterPro" id="IPR036095">
    <property type="entry name" value="PTS_EIIB-like_sf"/>
</dbReference>
<dbReference type="PANTHER" id="PTHR34581:SF2">
    <property type="entry name" value="PTS SYSTEM N,N'-DIACETYLCHITOBIOSE-SPECIFIC EIIB COMPONENT"/>
    <property type="match status" value="1"/>
</dbReference>
<dbReference type="InterPro" id="IPR013012">
    <property type="entry name" value="PTS_EIIB_3"/>
</dbReference>
<keyword evidence="4" id="KW-0808">Transferase</keyword>
<dbReference type="PANTHER" id="PTHR34581">
    <property type="entry name" value="PTS SYSTEM N,N'-DIACETYLCHITOBIOSE-SPECIFIC EIIB COMPONENT"/>
    <property type="match status" value="1"/>
</dbReference>
<keyword evidence="6" id="KW-0418">Kinase</keyword>
<dbReference type="AlphaFoldDB" id="A0A1H0TTW2"/>
<evidence type="ECO:0000256" key="2">
    <source>
        <dbReference type="ARBA" id="ARBA00022553"/>
    </source>
</evidence>
<organism evidence="10 11">
    <name type="scientific">Selenomonas ruminantium</name>
    <dbReference type="NCBI Taxonomy" id="971"/>
    <lineage>
        <taxon>Bacteria</taxon>
        <taxon>Bacillati</taxon>
        <taxon>Bacillota</taxon>
        <taxon>Negativicutes</taxon>
        <taxon>Selenomonadales</taxon>
        <taxon>Selenomonadaceae</taxon>
        <taxon>Selenomonas</taxon>
    </lineage>
</organism>
<dbReference type="Gene3D" id="3.40.50.2300">
    <property type="match status" value="1"/>
</dbReference>
<dbReference type="InterPro" id="IPR003501">
    <property type="entry name" value="PTS_EIIB_2/3"/>
</dbReference>
<dbReference type="GO" id="GO:0008982">
    <property type="term" value="F:protein-N(PI)-phosphohistidine-sugar phosphotransferase activity"/>
    <property type="evidence" value="ECO:0007669"/>
    <property type="project" value="InterPro"/>
</dbReference>
<keyword evidence="8" id="KW-0732">Signal</keyword>
<dbReference type="CDD" id="cd05564">
    <property type="entry name" value="PTS_IIB_chitobiose_lichenan"/>
    <property type="match status" value="1"/>
</dbReference>
<dbReference type="RefSeq" id="WP_074572952.1">
    <property type="nucleotide sequence ID" value="NZ_FNJQ01000026.1"/>
</dbReference>
<protein>
    <submittedName>
        <fullName evidence="10">PTS system, cellobiose-specific IIB component</fullName>
    </submittedName>
</protein>
<keyword evidence="3" id="KW-0762">Sugar transport</keyword>
<name>A0A1H0TTW2_SELRU</name>
<proteinExistence type="predicted"/>
<dbReference type="Proteomes" id="UP000182412">
    <property type="component" value="Unassembled WGS sequence"/>
</dbReference>
<accession>A0A1H0TTW2</accession>
<evidence type="ECO:0000256" key="3">
    <source>
        <dbReference type="ARBA" id="ARBA00022597"/>
    </source>
</evidence>
<dbReference type="GO" id="GO:0016301">
    <property type="term" value="F:kinase activity"/>
    <property type="evidence" value="ECO:0007669"/>
    <property type="project" value="UniProtKB-KW"/>
</dbReference>
<dbReference type="InterPro" id="IPR051819">
    <property type="entry name" value="PTS_sugar-specific_EIIB"/>
</dbReference>
<dbReference type="GO" id="GO:0009401">
    <property type="term" value="P:phosphoenolpyruvate-dependent sugar phosphotransferase system"/>
    <property type="evidence" value="ECO:0007669"/>
    <property type="project" value="UniProtKB-KW"/>
</dbReference>
<keyword evidence="2" id="KW-0597">Phosphoprotein</keyword>
<evidence type="ECO:0000313" key="10">
    <source>
        <dbReference type="EMBL" id="SDP57384.1"/>
    </source>
</evidence>
<feature type="signal peptide" evidence="8">
    <location>
        <begin position="1"/>
        <end position="20"/>
    </location>
</feature>
<dbReference type="EMBL" id="FNJQ01000026">
    <property type="protein sequence ID" value="SDP57384.1"/>
    <property type="molecule type" value="Genomic_DNA"/>
</dbReference>
<evidence type="ECO:0000256" key="7">
    <source>
        <dbReference type="PROSITE-ProRule" id="PRU00423"/>
    </source>
</evidence>
<evidence type="ECO:0000256" key="6">
    <source>
        <dbReference type="ARBA" id="ARBA00022777"/>
    </source>
</evidence>
<keyword evidence="5" id="KW-0598">Phosphotransferase system</keyword>
<keyword evidence="1" id="KW-0813">Transport</keyword>
<dbReference type="OrthoDB" id="9808134at2"/>
<gene>
    <name evidence="10" type="ORF">SAMN05216366_12615</name>
</gene>